<gene>
    <name evidence="2" type="ORF">MYF_01015</name>
</gene>
<sequence>MAVKLALKVPHINPKPAKISKKHLVQDFWRALIVLLLVGLCLAVFFDSPRSFFNISNIDPTNSPVSSISSISTFFNPIEDYIREFVASRITRSVLLLFFSISFLLKGIKFLRIKQKLQKYLVLLIFFGLFLVNIIIYFAWLTTEWTYIFLFSAQIFVLIFFDYFLWIWIGRKNDKINFDYKKMFIFRHLSLTSAIVIFGIFFGLFAMMVFSGSEDDGISTVSYDNPVANWLYTFIAEVGKVNNSLILIAILVSAIILALLYFSPQIYFYRQSLIRLKKSVSSLSILILAIFAIFIYCIYINIYATINFVQFLPFGNNLKSNYLPTTIGILIHFLLLVSYFILNFTNLKRKIKDYHLSFFAFFLLLSFITSFVVSYLSYEIFGTIWINLSQIVFFIIVYLLFIKIKAEIPLWLKLLIGFFLSLYIIFTFIYLSNINIYTDKVAKIEEKDYSQALVSTFYIDYSFYFFGILSVLISVFVLANLFLEIGKNALILTTKRPEQMEKLPLTEKTVNNSQITKPEFKTSKTKT</sequence>
<accession>A0A0A8E6W7</accession>
<feature type="transmembrane region" description="Helical" evidence="1">
    <location>
        <begin position="189"/>
        <end position="210"/>
    </location>
</feature>
<organism evidence="2 3">
    <name type="scientific">Mesomycoplasma flocculare ATCC 27399</name>
    <dbReference type="NCBI Taxonomy" id="743971"/>
    <lineage>
        <taxon>Bacteria</taxon>
        <taxon>Bacillati</taxon>
        <taxon>Mycoplasmatota</taxon>
        <taxon>Mycoplasmoidales</taxon>
        <taxon>Metamycoplasmataceae</taxon>
        <taxon>Mesomycoplasma</taxon>
    </lineage>
</organism>
<feature type="transmembrane region" description="Helical" evidence="1">
    <location>
        <begin position="28"/>
        <end position="46"/>
    </location>
</feature>
<dbReference type="Proteomes" id="UP000031129">
    <property type="component" value="Chromosome"/>
</dbReference>
<dbReference type="STRING" id="743971.MYF_01015"/>
<keyword evidence="3" id="KW-1185">Reference proteome</keyword>
<protein>
    <recommendedName>
        <fullName evidence="4">Transmembrane protein</fullName>
    </recommendedName>
</protein>
<feature type="transmembrane region" description="Helical" evidence="1">
    <location>
        <begin position="283"/>
        <end position="302"/>
    </location>
</feature>
<feature type="transmembrane region" description="Helical" evidence="1">
    <location>
        <begin position="384"/>
        <end position="402"/>
    </location>
</feature>
<evidence type="ECO:0000256" key="1">
    <source>
        <dbReference type="SAM" id="Phobius"/>
    </source>
</evidence>
<dbReference type="EMBL" id="CP007585">
    <property type="protein sequence ID" value="AJC49748.1"/>
    <property type="molecule type" value="Genomic_DNA"/>
</dbReference>
<evidence type="ECO:0000313" key="2">
    <source>
        <dbReference type="EMBL" id="AJC49748.1"/>
    </source>
</evidence>
<feature type="transmembrane region" description="Helical" evidence="1">
    <location>
        <begin position="90"/>
        <end position="108"/>
    </location>
</feature>
<keyword evidence="1" id="KW-0472">Membrane</keyword>
<feature type="transmembrane region" description="Helical" evidence="1">
    <location>
        <begin position="120"/>
        <end position="141"/>
    </location>
</feature>
<feature type="transmembrane region" description="Helical" evidence="1">
    <location>
        <begin position="354"/>
        <end position="378"/>
    </location>
</feature>
<dbReference type="HOGENOM" id="CLU_530827_0_0_14"/>
<dbReference type="NCBIfam" id="NF045937">
    <property type="entry name" value="MSC_0624_12TM"/>
    <property type="match status" value="1"/>
</dbReference>
<evidence type="ECO:0008006" key="4">
    <source>
        <dbReference type="Google" id="ProtNLM"/>
    </source>
</evidence>
<dbReference type="KEGG" id="mfq:MYF_01015"/>
<dbReference type="RefSeq" id="WP_002558009.1">
    <property type="nucleotide sequence ID" value="NZ_CP007585.1"/>
</dbReference>
<dbReference type="AlphaFoldDB" id="A0A0A8E6W7"/>
<proteinExistence type="predicted"/>
<feature type="transmembrane region" description="Helical" evidence="1">
    <location>
        <begin position="322"/>
        <end position="342"/>
    </location>
</feature>
<name>A0A0A8E6W7_MESFC</name>
<keyword evidence="1" id="KW-1133">Transmembrane helix</keyword>
<feature type="transmembrane region" description="Helical" evidence="1">
    <location>
        <begin position="244"/>
        <end position="262"/>
    </location>
</feature>
<feature type="transmembrane region" description="Helical" evidence="1">
    <location>
        <begin position="414"/>
        <end position="431"/>
    </location>
</feature>
<feature type="transmembrane region" description="Helical" evidence="1">
    <location>
        <begin position="147"/>
        <end position="169"/>
    </location>
</feature>
<keyword evidence="1" id="KW-0812">Transmembrane</keyword>
<evidence type="ECO:0000313" key="3">
    <source>
        <dbReference type="Proteomes" id="UP000031129"/>
    </source>
</evidence>
<reference evidence="2 3" key="1">
    <citation type="journal article" date="2015" name="Genome Announc.">
        <title>Complete Genome Sequence of Mycoplasma flocculare Strain Ms42T (ATCC 27399T).</title>
        <authorList>
            <person name="Calcutt M.J."/>
            <person name="Foecking M.F."/>
            <person name="Heidari M.B."/>
            <person name="McIntosh M.A."/>
        </authorList>
    </citation>
    <scope>NUCLEOTIDE SEQUENCE [LARGE SCALE GENOMIC DNA]</scope>
    <source>
        <strain evidence="3">ATCC 27399</strain>
    </source>
</reference>
<feature type="transmembrane region" description="Helical" evidence="1">
    <location>
        <begin position="463"/>
        <end position="483"/>
    </location>
</feature>